<dbReference type="InterPro" id="IPR017441">
    <property type="entry name" value="Protein_kinase_ATP_BS"/>
</dbReference>
<evidence type="ECO:0000256" key="12">
    <source>
        <dbReference type="RuleBase" id="RU000304"/>
    </source>
</evidence>
<evidence type="ECO:0000313" key="15">
    <source>
        <dbReference type="EMBL" id="CAD1835041.1"/>
    </source>
</evidence>
<evidence type="ECO:0000256" key="8">
    <source>
        <dbReference type="ARBA" id="ARBA00022840"/>
    </source>
</evidence>
<organism evidence="15">
    <name type="scientific">Ananas comosus var. bracteatus</name>
    <name type="common">red pineapple</name>
    <dbReference type="NCBI Taxonomy" id="296719"/>
    <lineage>
        <taxon>Eukaryota</taxon>
        <taxon>Viridiplantae</taxon>
        <taxon>Streptophyta</taxon>
        <taxon>Embryophyta</taxon>
        <taxon>Tracheophyta</taxon>
        <taxon>Spermatophyta</taxon>
        <taxon>Magnoliopsida</taxon>
        <taxon>Liliopsida</taxon>
        <taxon>Poales</taxon>
        <taxon>Bromeliaceae</taxon>
        <taxon>Bromelioideae</taxon>
        <taxon>Ananas</taxon>
    </lineage>
</organism>
<dbReference type="FunFam" id="1.10.510.10:FF:000132">
    <property type="entry name" value="Serine/threonine-protein kinase SRK2A"/>
    <property type="match status" value="1"/>
</dbReference>
<dbReference type="InterPro" id="IPR008271">
    <property type="entry name" value="Ser/Thr_kinase_AS"/>
</dbReference>
<feature type="binding site" evidence="11">
    <location>
        <position position="34"/>
    </location>
    <ligand>
        <name>ATP</name>
        <dbReference type="ChEBI" id="CHEBI:30616"/>
    </ligand>
</feature>
<dbReference type="FunFam" id="3.30.200.20:FF:000045">
    <property type="entry name" value="Serine/threonine-protein kinase SRK2E"/>
    <property type="match status" value="1"/>
</dbReference>
<comment type="catalytic activity">
    <reaction evidence="9">
        <text>L-threonyl-[protein] + ATP = O-phospho-L-threonyl-[protein] + ADP + H(+)</text>
        <dbReference type="Rhea" id="RHEA:46608"/>
        <dbReference type="Rhea" id="RHEA-COMP:11060"/>
        <dbReference type="Rhea" id="RHEA-COMP:11605"/>
        <dbReference type="ChEBI" id="CHEBI:15378"/>
        <dbReference type="ChEBI" id="CHEBI:30013"/>
        <dbReference type="ChEBI" id="CHEBI:30616"/>
        <dbReference type="ChEBI" id="CHEBI:61977"/>
        <dbReference type="ChEBI" id="CHEBI:456216"/>
        <dbReference type="EC" id="2.7.11.1"/>
    </reaction>
</comment>
<dbReference type="GO" id="GO:0009738">
    <property type="term" value="P:abscisic acid-activated signaling pathway"/>
    <property type="evidence" value="ECO:0007669"/>
    <property type="project" value="UniProtKB-KW"/>
</dbReference>
<dbReference type="GO" id="GO:0005524">
    <property type="term" value="F:ATP binding"/>
    <property type="evidence" value="ECO:0007669"/>
    <property type="project" value="UniProtKB-UniRule"/>
</dbReference>
<gene>
    <name evidence="15" type="ORF">CB5_LOCUS18252</name>
</gene>
<dbReference type="SUPFAM" id="SSF56112">
    <property type="entry name" value="Protein kinase-like (PK-like)"/>
    <property type="match status" value="1"/>
</dbReference>
<dbReference type="PANTHER" id="PTHR24343:SF558">
    <property type="entry name" value="PROTEIN KINASE DOMAIN-CONTAINING PROTEIN"/>
    <property type="match status" value="1"/>
</dbReference>
<keyword evidence="2 12" id="KW-0723">Serine/threonine-protein kinase</keyword>
<keyword evidence="5" id="KW-0938">Abscisic acid signaling pathway</keyword>
<dbReference type="GO" id="GO:0004674">
    <property type="term" value="F:protein serine/threonine kinase activity"/>
    <property type="evidence" value="ECO:0007669"/>
    <property type="project" value="UniProtKB-KW"/>
</dbReference>
<sequence>MEEKYEPLKELGAGNFGVARLGRDKKTKELVAVKYIERGKKIDENVQREIINHRSLKHPNIIRFKEVLLTPTHLAIVMEYAAGGELFERICNAGRFSEDEARYFFQQLISGVSYCHSMEICHRDLKLENTLLDGSPTPCVKICDFGYSKSALLHSQPKSTVGTPAYIAPEVLSRKEYDGKIADVWSCGVTLYVMLVGSYPFEDPEDPKNFRKTISRILNVQYSIPDYVRVSSDCRQLLSRIFVASPSKVCSSIFRYSSLIQLIKEATKMLVCRLQENYASRDKEVPLVSKEPAKEIAEGEKTNYNSTENNQSTQSVDEIMRIIQEAKKPADGSKAADQSSSGLADAEDVEADAEAEAEEVDSSSEFFTPI</sequence>
<evidence type="ECO:0000256" key="6">
    <source>
        <dbReference type="ARBA" id="ARBA00022741"/>
    </source>
</evidence>
<dbReference type="EMBL" id="LR862153">
    <property type="protein sequence ID" value="CAD1835041.1"/>
    <property type="molecule type" value="Genomic_DNA"/>
</dbReference>
<dbReference type="InterPro" id="IPR000719">
    <property type="entry name" value="Prot_kinase_dom"/>
</dbReference>
<keyword evidence="7" id="KW-0418">Kinase</keyword>
<feature type="region of interest" description="Disordered" evidence="13">
    <location>
        <begin position="327"/>
        <end position="370"/>
    </location>
</feature>
<dbReference type="PROSITE" id="PS50011">
    <property type="entry name" value="PROTEIN_KINASE_DOM"/>
    <property type="match status" value="1"/>
</dbReference>
<feature type="domain" description="Protein kinase" evidence="14">
    <location>
        <begin position="5"/>
        <end position="263"/>
    </location>
</feature>
<evidence type="ECO:0000256" key="10">
    <source>
        <dbReference type="ARBA" id="ARBA00048679"/>
    </source>
</evidence>
<comment type="similarity">
    <text evidence="12">Belongs to the protein kinase superfamily.</text>
</comment>
<evidence type="ECO:0000256" key="11">
    <source>
        <dbReference type="PROSITE-ProRule" id="PRU10141"/>
    </source>
</evidence>
<dbReference type="SMART" id="SM00220">
    <property type="entry name" value="S_TKc"/>
    <property type="match status" value="1"/>
</dbReference>
<evidence type="ECO:0000256" key="9">
    <source>
        <dbReference type="ARBA" id="ARBA00047899"/>
    </source>
</evidence>
<dbReference type="PROSITE" id="PS00107">
    <property type="entry name" value="PROTEIN_KINASE_ATP"/>
    <property type="match status" value="1"/>
</dbReference>
<keyword evidence="3" id="KW-0597">Phosphoprotein</keyword>
<keyword evidence="6 11" id="KW-0547">Nucleotide-binding</keyword>
<name>A0A6V7PWA5_ANACO</name>
<accession>A0A6V7PWA5</accession>
<comment type="catalytic activity">
    <reaction evidence="10">
        <text>L-seryl-[protein] + ATP = O-phospho-L-seryl-[protein] + ADP + H(+)</text>
        <dbReference type="Rhea" id="RHEA:17989"/>
        <dbReference type="Rhea" id="RHEA-COMP:9863"/>
        <dbReference type="Rhea" id="RHEA-COMP:11604"/>
        <dbReference type="ChEBI" id="CHEBI:15378"/>
        <dbReference type="ChEBI" id="CHEBI:29999"/>
        <dbReference type="ChEBI" id="CHEBI:30616"/>
        <dbReference type="ChEBI" id="CHEBI:83421"/>
        <dbReference type="ChEBI" id="CHEBI:456216"/>
        <dbReference type="EC" id="2.7.11.1"/>
    </reaction>
</comment>
<dbReference type="InterPro" id="IPR011009">
    <property type="entry name" value="Kinase-like_dom_sf"/>
</dbReference>
<dbReference type="AlphaFoldDB" id="A0A6V7PWA5"/>
<keyword evidence="8 11" id="KW-0067">ATP-binding</keyword>
<dbReference type="Pfam" id="PF00069">
    <property type="entry name" value="Pkinase"/>
    <property type="match status" value="1"/>
</dbReference>
<evidence type="ECO:0000256" key="2">
    <source>
        <dbReference type="ARBA" id="ARBA00022527"/>
    </source>
</evidence>
<dbReference type="Gene3D" id="1.10.510.10">
    <property type="entry name" value="Transferase(Phosphotransferase) domain 1"/>
    <property type="match status" value="1"/>
</dbReference>
<evidence type="ECO:0000256" key="13">
    <source>
        <dbReference type="SAM" id="MobiDB-lite"/>
    </source>
</evidence>
<evidence type="ECO:0000256" key="7">
    <source>
        <dbReference type="ARBA" id="ARBA00022777"/>
    </source>
</evidence>
<dbReference type="PROSITE" id="PS00108">
    <property type="entry name" value="PROTEIN_KINASE_ST"/>
    <property type="match status" value="1"/>
</dbReference>
<dbReference type="PANTHER" id="PTHR24343">
    <property type="entry name" value="SERINE/THREONINE KINASE"/>
    <property type="match status" value="1"/>
</dbReference>
<keyword evidence="4" id="KW-0808">Transferase</keyword>
<protein>
    <recommendedName>
        <fullName evidence="1">non-specific serine/threonine protein kinase</fullName>
        <ecNumber evidence="1">2.7.11.1</ecNumber>
    </recommendedName>
</protein>
<evidence type="ECO:0000256" key="5">
    <source>
        <dbReference type="ARBA" id="ARBA00022682"/>
    </source>
</evidence>
<feature type="compositionally biased region" description="Acidic residues" evidence="13">
    <location>
        <begin position="345"/>
        <end position="362"/>
    </location>
</feature>
<dbReference type="Gene3D" id="3.30.200.20">
    <property type="entry name" value="Phosphorylase Kinase, domain 1"/>
    <property type="match status" value="1"/>
</dbReference>
<evidence type="ECO:0000256" key="3">
    <source>
        <dbReference type="ARBA" id="ARBA00022553"/>
    </source>
</evidence>
<evidence type="ECO:0000259" key="14">
    <source>
        <dbReference type="PROSITE" id="PS50011"/>
    </source>
</evidence>
<proteinExistence type="inferred from homology"/>
<reference evidence="15" key="1">
    <citation type="submission" date="2020-07" db="EMBL/GenBank/DDBJ databases">
        <authorList>
            <person name="Lin J."/>
        </authorList>
    </citation>
    <scope>NUCLEOTIDE SEQUENCE</scope>
</reference>
<evidence type="ECO:0000256" key="1">
    <source>
        <dbReference type="ARBA" id="ARBA00012513"/>
    </source>
</evidence>
<dbReference type="EC" id="2.7.11.1" evidence="1"/>
<evidence type="ECO:0000256" key="4">
    <source>
        <dbReference type="ARBA" id="ARBA00022679"/>
    </source>
</evidence>